<dbReference type="EMBL" id="KV919097">
    <property type="protein sequence ID" value="OSX71954.1"/>
    <property type="molecule type" value="Genomic_DNA"/>
</dbReference>
<feature type="compositionally biased region" description="Low complexity" evidence="1">
    <location>
        <begin position="43"/>
        <end position="58"/>
    </location>
</feature>
<evidence type="ECO:0000313" key="2">
    <source>
        <dbReference type="EMBL" id="OSX71954.1"/>
    </source>
</evidence>
<gene>
    <name evidence="2" type="ORF">BU14_0488s0016</name>
</gene>
<dbReference type="AlphaFoldDB" id="A0A1X6NTL3"/>
<reference evidence="2 3" key="1">
    <citation type="submission" date="2017-03" db="EMBL/GenBank/DDBJ databases">
        <title>WGS assembly of Porphyra umbilicalis.</title>
        <authorList>
            <person name="Brawley S.H."/>
            <person name="Blouin N.A."/>
            <person name="Ficko-Blean E."/>
            <person name="Wheeler G.L."/>
            <person name="Lohr M."/>
            <person name="Goodson H.V."/>
            <person name="Jenkins J.W."/>
            <person name="Blaby-Haas C.E."/>
            <person name="Helliwell K.E."/>
            <person name="Chan C."/>
            <person name="Marriage T."/>
            <person name="Bhattacharya D."/>
            <person name="Klein A.S."/>
            <person name="Badis Y."/>
            <person name="Brodie J."/>
            <person name="Cao Y."/>
            <person name="Collen J."/>
            <person name="Dittami S.M."/>
            <person name="Gachon C.M."/>
            <person name="Green B.R."/>
            <person name="Karpowicz S."/>
            <person name="Kim J.W."/>
            <person name="Kudahl U."/>
            <person name="Lin S."/>
            <person name="Michel G."/>
            <person name="Mittag M."/>
            <person name="Olson B.J."/>
            <person name="Pangilinan J."/>
            <person name="Peng Y."/>
            <person name="Qiu H."/>
            <person name="Shu S."/>
            <person name="Singer J.T."/>
            <person name="Smith A.G."/>
            <person name="Sprecher B.N."/>
            <person name="Wagner V."/>
            <person name="Wang W."/>
            <person name="Wang Z.-Y."/>
            <person name="Yan J."/>
            <person name="Yarish C."/>
            <person name="Zoeuner-Riek S."/>
            <person name="Zhuang Y."/>
            <person name="Zou Y."/>
            <person name="Lindquist E.A."/>
            <person name="Grimwood J."/>
            <person name="Barry K."/>
            <person name="Rokhsar D.S."/>
            <person name="Schmutz J."/>
            <person name="Stiller J.W."/>
            <person name="Grossman A.R."/>
            <person name="Prochnik S.E."/>
        </authorList>
    </citation>
    <scope>NUCLEOTIDE SEQUENCE [LARGE SCALE GENOMIC DNA]</scope>
    <source>
        <strain evidence="2">4086291</strain>
    </source>
</reference>
<keyword evidence="3" id="KW-1185">Reference proteome</keyword>
<proteinExistence type="predicted"/>
<name>A0A1X6NTL3_PORUM</name>
<organism evidence="2 3">
    <name type="scientific">Porphyra umbilicalis</name>
    <name type="common">Purple laver</name>
    <name type="synonym">Red alga</name>
    <dbReference type="NCBI Taxonomy" id="2786"/>
    <lineage>
        <taxon>Eukaryota</taxon>
        <taxon>Rhodophyta</taxon>
        <taxon>Bangiophyceae</taxon>
        <taxon>Bangiales</taxon>
        <taxon>Bangiaceae</taxon>
        <taxon>Porphyra</taxon>
    </lineage>
</organism>
<accession>A0A1X6NTL3</accession>
<sequence length="91" mass="8941">MWPARTSRAAVACSARTASTAWFIKSPRTTPLTVTVRGKAPSAGAPRRTAHARAAATVPGPPAAPSAAAAAAAERANGSSPTAAACDVSCV</sequence>
<dbReference type="Proteomes" id="UP000218209">
    <property type="component" value="Unassembled WGS sequence"/>
</dbReference>
<protein>
    <submittedName>
        <fullName evidence="2">Uncharacterized protein</fullName>
    </submittedName>
</protein>
<evidence type="ECO:0000313" key="3">
    <source>
        <dbReference type="Proteomes" id="UP000218209"/>
    </source>
</evidence>
<feature type="region of interest" description="Disordered" evidence="1">
    <location>
        <begin position="37"/>
        <end position="66"/>
    </location>
</feature>
<evidence type="ECO:0000256" key="1">
    <source>
        <dbReference type="SAM" id="MobiDB-lite"/>
    </source>
</evidence>